<dbReference type="CGD" id="CAL0000169986">
    <property type="gene designation" value="Cd36_32520"/>
</dbReference>
<keyword evidence="6" id="KW-1185">Reference proteome</keyword>
<evidence type="ECO:0000256" key="2">
    <source>
        <dbReference type="SAM" id="MobiDB-lite"/>
    </source>
</evidence>
<feature type="domain" description="Transcription activator GCR1-like" evidence="3">
    <location>
        <begin position="745"/>
        <end position="806"/>
    </location>
</feature>
<dbReference type="HOGENOM" id="CLU_005546_0_0_1"/>
<accession>B9WMA0</accession>
<dbReference type="GeneID" id="8049358"/>
<feature type="compositionally biased region" description="Acidic residues" evidence="2">
    <location>
        <begin position="708"/>
        <end position="722"/>
    </location>
</feature>
<dbReference type="KEGG" id="cdu:CD36_32520"/>
<dbReference type="SUPFAM" id="SSF47823">
    <property type="entry name" value="lambda integrase-like, N-terminal domain"/>
    <property type="match status" value="1"/>
</dbReference>
<feature type="region of interest" description="Disordered" evidence="2">
    <location>
        <begin position="227"/>
        <end position="293"/>
    </location>
</feature>
<feature type="compositionally biased region" description="Low complexity" evidence="2">
    <location>
        <begin position="233"/>
        <end position="276"/>
    </location>
</feature>
<feature type="compositionally biased region" description="Polar residues" evidence="2">
    <location>
        <begin position="616"/>
        <end position="627"/>
    </location>
</feature>
<organism evidence="5 6">
    <name type="scientific">Candida dubliniensis (strain CD36 / ATCC MYA-646 / CBS 7987 / NCPF 3949 / NRRL Y-17841)</name>
    <name type="common">Yeast</name>
    <dbReference type="NCBI Taxonomy" id="573826"/>
    <lineage>
        <taxon>Eukaryota</taxon>
        <taxon>Fungi</taxon>
        <taxon>Dikarya</taxon>
        <taxon>Ascomycota</taxon>
        <taxon>Saccharomycotina</taxon>
        <taxon>Pichiomycetes</taxon>
        <taxon>Debaryomycetaceae</taxon>
        <taxon>Candida/Lodderomyces clade</taxon>
        <taxon>Candida</taxon>
    </lineage>
</organism>
<sequence length="867" mass="97359">MVKRKKSRSKLQQNVDSEKSKSPNTQIPFQPTHVDQQPTQWSTAQQETGASTFPQALYSANVPPQPPNVHHSAIPGIQPELLNPITENSPVSNLSFSLGNASFFQNRPATEQVLLNKFRTEVLENEAASRTLKSLQPETQEKYLYQIRRYISHCANKGLDNFYVTYSLVKELIEVEIEKRGQITENTIKSLRSSINKLYHMNRIVYSIQQPYLVLGDNIVQEIMSTHKDKVQSNKQQTSSGKGSSSSSSTPLTSRSNTSKESSETNTESTNFSSLTKTTFDKDNDNENDLEDIDGDIVGVASGVDAFRLSESSKTKLTEAEEYLLKKFNQEVLESENVSTILSSLTPNTFKSYATDMKRFIRFCARHGKTDSVIDEDILNKFLALSVDKSKKSNSKKLRTSLLKLHQLNCEAYNLDYSEGDIVFLINKYLDSTGNQDEYLPPADTGNQIDLLAKLEEMYISTNEFNGFTEANKILHKNEFKRYALFCSGQGLQHFHVTGETVTQFFITEIVSQDSNIPVKKLRKILKRLQVLHKLNAEIFVDYPLVVQGLETVEEFLTSHKTRPGFNPSGSSSTEAASSSSGGTGANTYSGATSSISSLTANVPPLFFNDQGGTGNSLSSEQASGSGADNFKDNPGHVRSPLSNEALALENEMLQLEPIPSFEKVDKSSKAIGVLIESGDDDDDDDDDVDDVNIHEDEFPPVVVNLNAEDDSGNKDEEESEESPYHSKRQKLEILPDTNDLIPPFVMNSNITTVTQLAEEWTLIVKRTKKWGLGWIKNQLDFQIYTSRKVIIDFIEQLLPELSEDNINKPINEVDEDYIFDIVKVFDQYMLRKEMGLNDLVRKIEANPIYSKKEFLRILTRGKTTRS</sequence>
<evidence type="ECO:0000313" key="5">
    <source>
        <dbReference type="EMBL" id="CAX40213.1"/>
    </source>
</evidence>
<feature type="region of interest" description="Disordered" evidence="2">
    <location>
        <begin position="1"/>
        <end position="48"/>
    </location>
</feature>
<evidence type="ECO:0000256" key="1">
    <source>
        <dbReference type="ARBA" id="ARBA00023125"/>
    </source>
</evidence>
<dbReference type="AlphaFoldDB" id="B9WMA0"/>
<feature type="region of interest" description="Disordered" evidence="2">
    <location>
        <begin position="610"/>
        <end position="641"/>
    </location>
</feature>
<dbReference type="EMBL" id="FM992695">
    <property type="protein sequence ID" value="CAX40213.1"/>
    <property type="molecule type" value="Genomic_DNA"/>
</dbReference>
<evidence type="ECO:0000313" key="6">
    <source>
        <dbReference type="Proteomes" id="UP000002605"/>
    </source>
</evidence>
<proteinExistence type="predicted"/>
<dbReference type="eggNOG" id="ENOG502RQIU">
    <property type="taxonomic scope" value="Eukaryota"/>
</dbReference>
<name>B9WMA0_CANDC</name>
<dbReference type="Pfam" id="PF12550">
    <property type="entry name" value="GCR1_C"/>
    <property type="match status" value="1"/>
</dbReference>
<dbReference type="OrthoDB" id="4024653at2759"/>
<feature type="compositionally biased region" description="Low complexity" evidence="2">
    <location>
        <begin position="569"/>
        <end position="587"/>
    </location>
</feature>
<dbReference type="InterPro" id="IPR022210">
    <property type="entry name" value="TF_GCR1-like"/>
</dbReference>
<dbReference type="InterPro" id="IPR010998">
    <property type="entry name" value="Integrase_recombinase_N"/>
</dbReference>
<reference evidence="5 6" key="1">
    <citation type="journal article" date="2009" name="Genome Res.">
        <title>Comparative genomics of the fungal pathogens Candida dubliniensis and Candida albicans.</title>
        <authorList>
            <person name="Jackson A.P."/>
            <person name="Gamble J.A."/>
            <person name="Yeomans T."/>
            <person name="Moran G.P."/>
            <person name="Saunders D."/>
            <person name="Harris D."/>
            <person name="Aslett M."/>
            <person name="Barrell J.F."/>
            <person name="Butler G."/>
            <person name="Citiulo F."/>
            <person name="Coleman D.C."/>
            <person name="de Groot P.W.J."/>
            <person name="Goodwin T.J."/>
            <person name="Quail M.A."/>
            <person name="McQuillan J."/>
            <person name="Munro C.A."/>
            <person name="Pain A."/>
            <person name="Poulter R.T."/>
            <person name="Rajandream M.A."/>
            <person name="Renauld H."/>
            <person name="Spiering M.J."/>
            <person name="Tivey A."/>
            <person name="Gow N.A.R."/>
            <person name="Barrell B."/>
            <person name="Sullivan D.J."/>
            <person name="Berriman M."/>
        </authorList>
    </citation>
    <scope>NUCLEOTIDE SEQUENCE [LARGE SCALE GENOMIC DNA]</scope>
    <source>
        <strain evidence="6">CD36 / ATCC MYA-646 / CBS 7987 / NCPF 3949 / NRRL Y-17841</strain>
    </source>
</reference>
<gene>
    <name evidence="4" type="ordered locus">Cd36_32520</name>
    <name evidence="5" type="ORF">CD36_32520</name>
</gene>
<dbReference type="Proteomes" id="UP000002605">
    <property type="component" value="Chromosome R"/>
</dbReference>
<keyword evidence="1" id="KW-0238">DNA-binding</keyword>
<dbReference type="Gene3D" id="1.10.150.130">
    <property type="match status" value="1"/>
</dbReference>
<dbReference type="GO" id="GO:0003677">
    <property type="term" value="F:DNA binding"/>
    <property type="evidence" value="ECO:0007669"/>
    <property type="project" value="UniProtKB-KW"/>
</dbReference>
<feature type="region of interest" description="Disordered" evidence="2">
    <location>
        <begin position="698"/>
        <end position="730"/>
    </location>
</feature>
<evidence type="ECO:0000259" key="3">
    <source>
        <dbReference type="Pfam" id="PF12550"/>
    </source>
</evidence>
<feature type="compositionally biased region" description="Polar residues" evidence="2">
    <location>
        <begin position="22"/>
        <end position="48"/>
    </location>
</feature>
<protein>
    <recommendedName>
        <fullName evidence="3">Transcription activator GCR1-like domain-containing protein</fullName>
    </recommendedName>
</protein>
<feature type="region of interest" description="Disordered" evidence="2">
    <location>
        <begin position="561"/>
        <end position="587"/>
    </location>
</feature>
<evidence type="ECO:0000313" key="4">
    <source>
        <dbReference type="CGD" id="CAL0000169986"/>
    </source>
</evidence>
<dbReference type="VEuPathDB" id="FungiDB:CD36_32520"/>
<dbReference type="RefSeq" id="XP_002422209.1">
    <property type="nucleotide sequence ID" value="XM_002422164.1"/>
</dbReference>